<dbReference type="InterPro" id="IPR003594">
    <property type="entry name" value="HATPase_dom"/>
</dbReference>
<dbReference type="Gene3D" id="3.30.565.10">
    <property type="entry name" value="Histidine kinase-like ATPase, C-terminal domain"/>
    <property type="match status" value="1"/>
</dbReference>
<dbReference type="InterPro" id="IPR011006">
    <property type="entry name" value="CheY-like_superfamily"/>
</dbReference>
<dbReference type="PANTHER" id="PTHR43047">
    <property type="entry name" value="TWO-COMPONENT HISTIDINE PROTEIN KINASE"/>
    <property type="match status" value="1"/>
</dbReference>
<sequence>MMMARTTTPSAMAPNLKFHDQEDKAECTHDAVHEVTVLRSFVRSLPFDYIALHDAEQQPCYCAGGGGGAQDPFLDETAAVQLASVRARVYSTEQPETIVVSSPASCTLWSVTVFPVVREEEEEEKKDDDGRVILGVGTLAAKVLREDKNEGKKVKQQAKDTLTMNTIPVDDVNDSFGTSSMTADASSDCEEEQVVQSPDANHNQTNTDGANTKNNIVAQDDPLRDMLDASAVRKVVIDARTGVILDCNRAFAETFASSSETTLSAAWKGQNLWTLLLPNGKKAPLGLPTSLGSTRQRQTVDYVLETGRESSYEVRFEQDGTWWEDRAVPIFDTGTKSIRAIVLEERNVDCRKTVEIELEEHQNHHLGLFRHMPTGYAFCQVVRDPVTGKVINYIFLEVNKHFEEIMKVPAERCVGKLVTEAFPGMENDKNGNIPMADRIVREGHVDRFSNYYKVLDMWVAGISYKHSDDKFITLFLDTSEQVAMKEKLRESEERHRTLFENMRQGVTYVDEKGTQFDCNPSAERLLGLSREQIVGVDYIDPDWRMIHEDGTDFPLDQLPVRIALRTGKPVNNVIMGVYNPREKKHRWLSVDASPRFRLGEKIPYQVYTIFTDVTESKNSKKALMEAKEKAESADQLKSAFLATMSHEIRTPLNGIMGHLDLITSNGLCEEHRDENLEGLQVAYQSGELLISIIEDILDLSKIEAGQLDIHPRPFSFKTIMEQTANLARAYQIQKQKQHVAFHVNVDENISEFICGDDCRIRQVLNNLISNAIKFTDNGSVVLAVEIDSESSELKILVKDSGKGIPSDHLDVVFEPFRQVEFGDTRKHGGTGLGLTICKRLVELMGGQMTVESSTVEGDHGSRFVFSLPYKPVDMERNSRTSATHDRALAVPRNASTAAGVLPEKKSGKILLAEDDPVSRRIASRMLQKAGYDILVAEDGMEAVSMFEKHQSEIILVLCDVMMPRMDGLEATRQIRALLSASSASSDLPIIALSAGAMKGDREKGLEIGMTDYLTKPVNYRDLVQTLQRYVGHEGAYDLSIK</sequence>
<dbReference type="Gene3D" id="3.30.450.20">
    <property type="entry name" value="PAS domain"/>
    <property type="match status" value="3"/>
</dbReference>
<dbReference type="CDD" id="cd00130">
    <property type="entry name" value="PAS"/>
    <property type="match status" value="1"/>
</dbReference>
<dbReference type="CDD" id="cd17546">
    <property type="entry name" value="REC_hyHK_CKI1_RcsC-like"/>
    <property type="match status" value="1"/>
</dbReference>
<dbReference type="InterPro" id="IPR035965">
    <property type="entry name" value="PAS-like_dom_sf"/>
</dbReference>
<dbReference type="Gene3D" id="1.10.287.130">
    <property type="match status" value="1"/>
</dbReference>
<dbReference type="SUPFAM" id="SSF52172">
    <property type="entry name" value="CheY-like"/>
    <property type="match status" value="1"/>
</dbReference>
<evidence type="ECO:0000256" key="1">
    <source>
        <dbReference type="ARBA" id="ARBA00000085"/>
    </source>
</evidence>
<organism evidence="11">
    <name type="scientific">Amphora coffeiformis</name>
    <dbReference type="NCBI Taxonomy" id="265554"/>
    <lineage>
        <taxon>Eukaryota</taxon>
        <taxon>Sar</taxon>
        <taxon>Stramenopiles</taxon>
        <taxon>Ochrophyta</taxon>
        <taxon>Bacillariophyta</taxon>
        <taxon>Bacillariophyceae</taxon>
        <taxon>Bacillariophycidae</taxon>
        <taxon>Thalassiophysales</taxon>
        <taxon>Catenulaceae</taxon>
        <taxon>Amphora</taxon>
    </lineage>
</organism>
<evidence type="ECO:0000259" key="8">
    <source>
        <dbReference type="PROSITE" id="PS50109"/>
    </source>
</evidence>
<evidence type="ECO:0000259" key="9">
    <source>
        <dbReference type="PROSITE" id="PS50110"/>
    </source>
</evidence>
<dbReference type="Pfam" id="PF00512">
    <property type="entry name" value="HisKA"/>
    <property type="match status" value="1"/>
</dbReference>
<proteinExistence type="predicted"/>
<evidence type="ECO:0000256" key="2">
    <source>
        <dbReference type="ARBA" id="ARBA00012438"/>
    </source>
</evidence>
<dbReference type="PROSITE" id="PS50112">
    <property type="entry name" value="PAS"/>
    <property type="match status" value="1"/>
</dbReference>
<dbReference type="GO" id="GO:0000155">
    <property type="term" value="F:phosphorelay sensor kinase activity"/>
    <property type="evidence" value="ECO:0007669"/>
    <property type="project" value="InterPro"/>
</dbReference>
<dbReference type="InterPro" id="IPR001789">
    <property type="entry name" value="Sig_transdc_resp-reg_receiver"/>
</dbReference>
<evidence type="ECO:0000256" key="4">
    <source>
        <dbReference type="ARBA" id="ARBA00022679"/>
    </source>
</evidence>
<dbReference type="Pfam" id="PF00989">
    <property type="entry name" value="PAS"/>
    <property type="match status" value="1"/>
</dbReference>
<dbReference type="InterPro" id="IPR004358">
    <property type="entry name" value="Sig_transdc_His_kin-like_C"/>
</dbReference>
<feature type="region of interest" description="Disordered" evidence="7">
    <location>
        <begin position="177"/>
        <end position="214"/>
    </location>
</feature>
<dbReference type="SUPFAM" id="SSF55785">
    <property type="entry name" value="PYP-like sensor domain (PAS domain)"/>
    <property type="match status" value="2"/>
</dbReference>
<dbReference type="SMART" id="SM00387">
    <property type="entry name" value="HATPase_c"/>
    <property type="match status" value="1"/>
</dbReference>
<dbReference type="InterPro" id="IPR036890">
    <property type="entry name" value="HATPase_C_sf"/>
</dbReference>
<dbReference type="SUPFAM" id="SSF47384">
    <property type="entry name" value="Homodimeric domain of signal transducing histidine kinase"/>
    <property type="match status" value="1"/>
</dbReference>
<evidence type="ECO:0000256" key="3">
    <source>
        <dbReference type="ARBA" id="ARBA00022553"/>
    </source>
</evidence>
<dbReference type="CDD" id="cd00082">
    <property type="entry name" value="HisKA"/>
    <property type="match status" value="1"/>
</dbReference>
<dbReference type="SMART" id="SM00448">
    <property type="entry name" value="REC"/>
    <property type="match status" value="1"/>
</dbReference>
<dbReference type="PRINTS" id="PR00344">
    <property type="entry name" value="BCTRLSENSOR"/>
</dbReference>
<reference evidence="11" key="1">
    <citation type="submission" date="2021-01" db="EMBL/GenBank/DDBJ databases">
        <authorList>
            <person name="Corre E."/>
            <person name="Pelletier E."/>
            <person name="Niang G."/>
            <person name="Scheremetjew M."/>
            <person name="Finn R."/>
            <person name="Kale V."/>
            <person name="Holt S."/>
            <person name="Cochrane G."/>
            <person name="Meng A."/>
            <person name="Brown T."/>
            <person name="Cohen L."/>
        </authorList>
    </citation>
    <scope>NUCLEOTIDE SEQUENCE</scope>
    <source>
        <strain evidence="11">CCMP127</strain>
    </source>
</reference>
<evidence type="ECO:0000259" key="10">
    <source>
        <dbReference type="PROSITE" id="PS50112"/>
    </source>
</evidence>
<evidence type="ECO:0000256" key="5">
    <source>
        <dbReference type="ARBA" id="ARBA00022777"/>
    </source>
</evidence>
<dbReference type="GO" id="GO:0006355">
    <property type="term" value="P:regulation of DNA-templated transcription"/>
    <property type="evidence" value="ECO:0007669"/>
    <property type="project" value="InterPro"/>
</dbReference>
<name>A0A7S3L4C2_9STRA</name>
<dbReference type="PROSITE" id="PS50110">
    <property type="entry name" value="RESPONSE_REGULATORY"/>
    <property type="match status" value="1"/>
</dbReference>
<evidence type="ECO:0000313" key="11">
    <source>
        <dbReference type="EMBL" id="CAE0411398.1"/>
    </source>
</evidence>
<dbReference type="InterPro" id="IPR005467">
    <property type="entry name" value="His_kinase_dom"/>
</dbReference>
<gene>
    <name evidence="11" type="ORF">ACOF00016_LOCUS8751</name>
</gene>
<keyword evidence="5" id="KW-0418">Kinase</keyword>
<evidence type="ECO:0000256" key="7">
    <source>
        <dbReference type="SAM" id="MobiDB-lite"/>
    </source>
</evidence>
<protein>
    <recommendedName>
        <fullName evidence="2">histidine kinase</fullName>
        <ecNumber evidence="2">2.7.13.3</ecNumber>
    </recommendedName>
</protein>
<dbReference type="Gene3D" id="3.40.50.2300">
    <property type="match status" value="1"/>
</dbReference>
<feature type="modified residue" description="4-aspartylphosphate" evidence="6">
    <location>
        <position position="959"/>
    </location>
</feature>
<dbReference type="Pfam" id="PF00072">
    <property type="entry name" value="Response_reg"/>
    <property type="match status" value="1"/>
</dbReference>
<dbReference type="InterPro" id="IPR000014">
    <property type="entry name" value="PAS"/>
</dbReference>
<dbReference type="SMART" id="SM00388">
    <property type="entry name" value="HisKA"/>
    <property type="match status" value="1"/>
</dbReference>
<dbReference type="FunFam" id="3.30.565.10:FF:000010">
    <property type="entry name" value="Sensor histidine kinase RcsC"/>
    <property type="match status" value="1"/>
</dbReference>
<dbReference type="EMBL" id="HBIM01010482">
    <property type="protein sequence ID" value="CAE0411398.1"/>
    <property type="molecule type" value="Transcribed_RNA"/>
</dbReference>
<dbReference type="InterPro" id="IPR036097">
    <property type="entry name" value="HisK_dim/P_sf"/>
</dbReference>
<dbReference type="PANTHER" id="PTHR43047:SF64">
    <property type="entry name" value="HISTIDINE KINASE CONTAINING CHEY-HOMOLOGOUS RECEIVER DOMAIN AND PAS DOMAIN-RELATED"/>
    <property type="match status" value="1"/>
</dbReference>
<dbReference type="PROSITE" id="PS50109">
    <property type="entry name" value="HIS_KIN"/>
    <property type="match status" value="1"/>
</dbReference>
<dbReference type="Pfam" id="PF02518">
    <property type="entry name" value="HATPase_c"/>
    <property type="match status" value="1"/>
</dbReference>
<feature type="compositionally biased region" description="Polar residues" evidence="7">
    <location>
        <begin position="194"/>
        <end position="214"/>
    </location>
</feature>
<dbReference type="Pfam" id="PF13426">
    <property type="entry name" value="PAS_9"/>
    <property type="match status" value="1"/>
</dbReference>
<dbReference type="InterPro" id="IPR013767">
    <property type="entry name" value="PAS_fold"/>
</dbReference>
<dbReference type="SMART" id="SM00091">
    <property type="entry name" value="PAS"/>
    <property type="match status" value="2"/>
</dbReference>
<feature type="domain" description="Histidine kinase" evidence="8">
    <location>
        <begin position="643"/>
        <end position="871"/>
    </location>
</feature>
<keyword evidence="4" id="KW-0808">Transferase</keyword>
<feature type="domain" description="Response regulatory" evidence="9">
    <location>
        <begin position="908"/>
        <end position="1030"/>
    </location>
</feature>
<dbReference type="SUPFAM" id="SSF55874">
    <property type="entry name" value="ATPase domain of HSP90 chaperone/DNA topoisomerase II/histidine kinase"/>
    <property type="match status" value="1"/>
</dbReference>
<comment type="catalytic activity">
    <reaction evidence="1">
        <text>ATP + protein L-histidine = ADP + protein N-phospho-L-histidine.</text>
        <dbReference type="EC" id="2.7.13.3"/>
    </reaction>
</comment>
<feature type="domain" description="PAS" evidence="10">
    <location>
        <begin position="491"/>
        <end position="567"/>
    </location>
</feature>
<dbReference type="InterPro" id="IPR003661">
    <property type="entry name" value="HisK_dim/P_dom"/>
</dbReference>
<accession>A0A7S3L4C2</accession>
<dbReference type="CDD" id="cd16922">
    <property type="entry name" value="HATPase_EvgS-ArcB-TorS-like"/>
    <property type="match status" value="1"/>
</dbReference>
<dbReference type="EC" id="2.7.13.3" evidence="2"/>
<keyword evidence="3 6" id="KW-0597">Phosphoprotein</keyword>
<dbReference type="NCBIfam" id="TIGR00229">
    <property type="entry name" value="sensory_box"/>
    <property type="match status" value="1"/>
</dbReference>
<evidence type="ECO:0000256" key="6">
    <source>
        <dbReference type="PROSITE-ProRule" id="PRU00169"/>
    </source>
</evidence>
<dbReference type="AlphaFoldDB" id="A0A7S3L4C2"/>